<dbReference type="eggNOG" id="COG3710">
    <property type="taxonomic scope" value="Bacteria"/>
</dbReference>
<dbReference type="PROSITE" id="PS51755">
    <property type="entry name" value="OMPR_PHOB"/>
    <property type="match status" value="1"/>
</dbReference>
<dbReference type="HOGENOM" id="CLU_004665_7_2_4"/>
<sequence>MKIGRIELDMNARCVRRDGQDLRLGSRAFDLLATLASANGRVVSRSELMQTVWPGTVVEDCNIDVNISALRKALGDDRDLIVTVARRGYQLAPSRHIQPKLRTAASPRPLPRRVGNLVGTDVAVAKAAEALVGSQVLTLTGTGGVGKSSLALELAYRIAPSCPATVAFVDLSSAATIDEVLSAIEYGCGVDMPEDVVCSERLGAALSNAPWLLILDGAEHVISVVAQIVEALLAASLNIQFLVTSREPLKIRAETVFRVNPLGVPKLTDRCDEMLDSPAVQLFVRRAQQMHPRFVPRIGEIASIAKICQRLDGIPLAIELAAGRAELLGVEGVRRLLSDGLSFLSGGYRTATARHRCLRAALDVSFDLLSDPAQSLLVQLSRFVGPFSFDSVRGVVNDMAVTTDSLIENIDELVSKSLVNVCIDGPEAMYSLFECTRTYVAEKFQCASDEHAARRAVQRPLEGDVRFLGELLALSA</sequence>
<dbReference type="Pfam" id="PF00486">
    <property type="entry name" value="Trans_reg_C"/>
    <property type="match status" value="1"/>
</dbReference>
<dbReference type="eggNOG" id="COG3903">
    <property type="taxonomic scope" value="Bacteria"/>
</dbReference>
<protein>
    <submittedName>
        <fullName evidence="4">Transcriptional regulator, winged helix family</fullName>
    </submittedName>
</protein>
<dbReference type="Proteomes" id="UP000002190">
    <property type="component" value="Chromosome 2"/>
</dbReference>
<dbReference type="AlphaFoldDB" id="D5WDQ3"/>
<dbReference type="RefSeq" id="WP_013092652.1">
    <property type="nucleotide sequence ID" value="NC_014118.1"/>
</dbReference>
<dbReference type="CDD" id="cd00383">
    <property type="entry name" value="trans_reg_C"/>
    <property type="match status" value="1"/>
</dbReference>
<dbReference type="GeneID" id="301096105"/>
<evidence type="ECO:0000259" key="3">
    <source>
        <dbReference type="PROSITE" id="PS51755"/>
    </source>
</evidence>
<feature type="domain" description="OmpR/PhoB-type" evidence="3">
    <location>
        <begin position="1"/>
        <end position="93"/>
    </location>
</feature>
<dbReference type="KEGG" id="bge:BC1002_4901"/>
<evidence type="ECO:0000256" key="2">
    <source>
        <dbReference type="PROSITE-ProRule" id="PRU01091"/>
    </source>
</evidence>
<dbReference type="InterPro" id="IPR016032">
    <property type="entry name" value="Sig_transdc_resp-reg_C-effctor"/>
</dbReference>
<reference evidence="5" key="1">
    <citation type="submission" date="2010-04" db="EMBL/GenBank/DDBJ databases">
        <title>Complete sequence of chromosome 2 of Burkholderia sp. CCGE1002.</title>
        <authorList>
            <consortium name="US DOE Joint Genome Institute"/>
            <person name="Lucas S."/>
            <person name="Copeland A."/>
            <person name="Lapidus A."/>
            <person name="Cheng J.-F."/>
            <person name="Bruce D."/>
            <person name="Goodwin L."/>
            <person name="Pitluck S."/>
            <person name="Chertkov O."/>
            <person name="Detter J.C."/>
            <person name="Han C."/>
            <person name="Tapia R."/>
            <person name="Land M."/>
            <person name="Hauser L."/>
            <person name="Kyrpides N."/>
            <person name="Ovchinnikova G."/>
            <person name="Martinez-Romero E."/>
            <person name="Hernandez M.A.R."/>
            <person name="Tiedje J.M."/>
            <person name="Woyke T."/>
        </authorList>
    </citation>
    <scope>NUCLEOTIDE SEQUENCE [LARGE SCALE GENOMIC DNA]</scope>
    <source>
        <strain evidence="5">CCGE1002</strain>
    </source>
</reference>
<dbReference type="PRINTS" id="PR00364">
    <property type="entry name" value="DISEASERSIST"/>
</dbReference>
<dbReference type="SUPFAM" id="SSF52540">
    <property type="entry name" value="P-loop containing nucleoside triphosphate hydrolases"/>
    <property type="match status" value="1"/>
</dbReference>
<dbReference type="GO" id="GO:0006355">
    <property type="term" value="P:regulation of DNA-templated transcription"/>
    <property type="evidence" value="ECO:0007669"/>
    <property type="project" value="InterPro"/>
</dbReference>
<dbReference type="SUPFAM" id="SSF46894">
    <property type="entry name" value="C-terminal effector domain of the bipartite response regulators"/>
    <property type="match status" value="1"/>
</dbReference>
<proteinExistence type="predicted"/>
<accession>D5WDQ3</accession>
<dbReference type="Gene3D" id="1.10.10.10">
    <property type="entry name" value="Winged helix-like DNA-binding domain superfamily/Winged helix DNA-binding domain"/>
    <property type="match status" value="1"/>
</dbReference>
<reference evidence="4 5" key="2">
    <citation type="journal article" date="2012" name="J. Bacteriol.">
        <title>Genome Sequences of Burkholderia sp. Strains CCGE1002 and H160, Isolated from Legume Nodules in Mexico and Brazil.</title>
        <authorList>
            <person name="Ormeno-Orrillo E."/>
            <person name="Rogel M.A."/>
            <person name="Chueire L.M."/>
            <person name="Tiedje J.M."/>
            <person name="Martinez-Romero E."/>
            <person name="Hungria M."/>
        </authorList>
    </citation>
    <scope>NUCLEOTIDE SEQUENCE [LARGE SCALE GENOMIC DNA]</scope>
    <source>
        <strain evidence="4 5">CCGE1002</strain>
    </source>
</reference>
<dbReference type="EMBL" id="CP002014">
    <property type="protein sequence ID" value="ADG18856.1"/>
    <property type="molecule type" value="Genomic_DNA"/>
</dbReference>
<gene>
    <name evidence="4" type="ordered locus">BC1002_4901</name>
</gene>
<feature type="DNA-binding region" description="OmpR/PhoB-type" evidence="2">
    <location>
        <begin position="1"/>
        <end position="93"/>
    </location>
</feature>
<evidence type="ECO:0000256" key="1">
    <source>
        <dbReference type="ARBA" id="ARBA00023125"/>
    </source>
</evidence>
<name>D5WDQ3_PARAM</name>
<dbReference type="GO" id="GO:0003677">
    <property type="term" value="F:DNA binding"/>
    <property type="evidence" value="ECO:0007669"/>
    <property type="project" value="UniProtKB-UniRule"/>
</dbReference>
<dbReference type="GO" id="GO:0000160">
    <property type="term" value="P:phosphorelay signal transduction system"/>
    <property type="evidence" value="ECO:0007669"/>
    <property type="project" value="InterPro"/>
</dbReference>
<keyword evidence="1 2" id="KW-0238">DNA-binding</keyword>
<dbReference type="InterPro" id="IPR001867">
    <property type="entry name" value="OmpR/PhoB-type_DNA-bd"/>
</dbReference>
<dbReference type="PANTHER" id="PTHR47691:SF3">
    <property type="entry name" value="HTH-TYPE TRANSCRIPTIONAL REGULATOR RV0890C-RELATED"/>
    <property type="match status" value="1"/>
</dbReference>
<dbReference type="SMART" id="SM00862">
    <property type="entry name" value="Trans_reg_C"/>
    <property type="match status" value="1"/>
</dbReference>
<evidence type="ECO:0000313" key="4">
    <source>
        <dbReference type="EMBL" id="ADG18856.1"/>
    </source>
</evidence>
<dbReference type="InterPro" id="IPR027417">
    <property type="entry name" value="P-loop_NTPase"/>
</dbReference>
<dbReference type="InterPro" id="IPR036388">
    <property type="entry name" value="WH-like_DNA-bd_sf"/>
</dbReference>
<dbReference type="PANTHER" id="PTHR47691">
    <property type="entry name" value="REGULATOR-RELATED"/>
    <property type="match status" value="1"/>
</dbReference>
<dbReference type="Gene3D" id="3.40.50.300">
    <property type="entry name" value="P-loop containing nucleotide triphosphate hydrolases"/>
    <property type="match status" value="1"/>
</dbReference>
<evidence type="ECO:0000313" key="5">
    <source>
        <dbReference type="Proteomes" id="UP000002190"/>
    </source>
</evidence>
<organism evidence="4 5">
    <name type="scientific">Paraburkholderia atlantica</name>
    <dbReference type="NCBI Taxonomy" id="2654982"/>
    <lineage>
        <taxon>Bacteria</taxon>
        <taxon>Pseudomonadati</taxon>
        <taxon>Pseudomonadota</taxon>
        <taxon>Betaproteobacteria</taxon>
        <taxon>Burkholderiales</taxon>
        <taxon>Burkholderiaceae</taxon>
        <taxon>Paraburkholderia</taxon>
    </lineage>
</organism>
<dbReference type="STRING" id="640511.BC1002_4901"/>